<keyword evidence="4" id="KW-0812">Transmembrane</keyword>
<evidence type="ECO:0000313" key="12">
    <source>
        <dbReference type="EMBL" id="ATQ43406.1"/>
    </source>
</evidence>
<dbReference type="Gene3D" id="2.40.160.50">
    <property type="entry name" value="membrane protein fhac: a member of the omp85/tpsb transporter family"/>
    <property type="match status" value="1"/>
</dbReference>
<evidence type="ECO:0000256" key="7">
    <source>
        <dbReference type="ARBA" id="ARBA00093548"/>
    </source>
</evidence>
<dbReference type="Gene3D" id="3.10.20.310">
    <property type="entry name" value="membrane protein fhac"/>
    <property type="match status" value="1"/>
</dbReference>
<comment type="subcellular location">
    <subcellularLocation>
        <location evidence="1">Cell outer membrane</location>
    </subcellularLocation>
</comment>
<feature type="signal peptide" evidence="8">
    <location>
        <begin position="1"/>
        <end position="25"/>
    </location>
</feature>
<evidence type="ECO:0000259" key="10">
    <source>
        <dbReference type="Pfam" id="PF07244"/>
    </source>
</evidence>
<dbReference type="InterPro" id="IPR039910">
    <property type="entry name" value="D15-like"/>
</dbReference>
<proteinExistence type="inferred from homology"/>
<protein>
    <recommendedName>
        <fullName evidence="3">Translocation and assembly module subunit TamA</fullName>
    </recommendedName>
    <alternativeName>
        <fullName evidence="6">Autotransporter assembly factor TamA</fullName>
    </alternativeName>
</protein>
<feature type="domain" description="POTRA" evidence="10">
    <location>
        <begin position="215"/>
        <end position="264"/>
    </location>
</feature>
<dbReference type="InterPro" id="IPR035243">
    <property type="entry name" value="TamA_POTRA_Dom_1"/>
</dbReference>
<dbReference type="GO" id="GO:0009279">
    <property type="term" value="C:cell outer membrane"/>
    <property type="evidence" value="ECO:0007669"/>
    <property type="project" value="UniProtKB-SubCell"/>
</dbReference>
<feature type="chain" id="PRO_5013817052" description="Translocation and assembly module subunit TamA" evidence="8">
    <location>
        <begin position="26"/>
        <end position="606"/>
    </location>
</feature>
<evidence type="ECO:0000256" key="3">
    <source>
        <dbReference type="ARBA" id="ARBA00015419"/>
    </source>
</evidence>
<keyword evidence="13" id="KW-1185">Reference proteome</keyword>
<evidence type="ECO:0000259" key="9">
    <source>
        <dbReference type="Pfam" id="PF01103"/>
    </source>
</evidence>
<evidence type="ECO:0000256" key="1">
    <source>
        <dbReference type="ARBA" id="ARBA00004442"/>
    </source>
</evidence>
<comment type="similarity">
    <text evidence="2">Belongs to the TamA family.</text>
</comment>
<sequence length="606" mass="65376">MSSLAPTRVALVVSTAIALCAWAGAATAQQAKAKVEGVADDDLREAIQRAVGDSKSPATTRFEARRRARSAADDAIAALRTQGYYGYQVEPDVVDPDEDDGGQPPSAVVKVTPGPRFRFAGAGVAWVGDEPTPEVAIAAEQAMALRRGAPGRAADVLSAEGRILAALQKRGYADAAPAPREVIIDHADNTVRPTFRMAAGDLIHMDGLIFGETGRTDQAWLRRLAPWKEGEVYDPEDMAELERRLLDTGVYDSVSVSLEPKDKVDAQGRRPVLVSVVDRPRRTLEASAGYSTSEGAGLDLRRTRYNRFGRADTQTYALRLAELEQRLEGKVALPHWRRPQQTLTMGAGVYNERTDAYDATGVQANADITRRWRKTSYVTLGVSLDASSSAQKQKIDNETIRGERSNILTAAVLGAFALDRSDDPLNPTKGWRVEARAEPTGTLGDSEAAYLRFQTQGSIYLSLDEEAKTVLAGRLKAGAILGATLDQVAAPRRFYSGGGGSVRGYAWQAVGPRLFDNTPQGGMSVLEGSFEVRRKITERWGGVAFVDVGGIGDQTFPSGDDFSVGAGFGVRYDLGFGPIRADIAFPLNKREGDADFQLYISIGQSF</sequence>
<dbReference type="Pfam" id="PF07244">
    <property type="entry name" value="POTRA"/>
    <property type="match status" value="1"/>
</dbReference>
<keyword evidence="4" id="KW-1134">Transmembrane beta strand</keyword>
<organism evidence="12 13">
    <name type="scientific">Caulobacter mirabilis</name>
    <dbReference type="NCBI Taxonomy" id="69666"/>
    <lineage>
        <taxon>Bacteria</taxon>
        <taxon>Pseudomonadati</taxon>
        <taxon>Pseudomonadota</taxon>
        <taxon>Alphaproteobacteria</taxon>
        <taxon>Caulobacterales</taxon>
        <taxon>Caulobacteraceae</taxon>
        <taxon>Caulobacter</taxon>
    </lineage>
</organism>
<dbReference type="Pfam" id="PF01103">
    <property type="entry name" value="Omp85"/>
    <property type="match status" value="1"/>
</dbReference>
<evidence type="ECO:0000256" key="8">
    <source>
        <dbReference type="SAM" id="SignalP"/>
    </source>
</evidence>
<gene>
    <name evidence="12" type="ORF">CSW64_13780</name>
</gene>
<dbReference type="AlphaFoldDB" id="A0A2D2AZG8"/>
<evidence type="ECO:0000256" key="2">
    <source>
        <dbReference type="ARBA" id="ARBA00010248"/>
    </source>
</evidence>
<keyword evidence="5" id="KW-0472">Membrane</keyword>
<dbReference type="InterPro" id="IPR010827">
    <property type="entry name" value="BamA/TamA_POTRA"/>
</dbReference>
<evidence type="ECO:0000313" key="13">
    <source>
        <dbReference type="Proteomes" id="UP000228945"/>
    </source>
</evidence>
<keyword evidence="8" id="KW-0732">Signal</keyword>
<name>A0A2D2AZG8_9CAUL</name>
<dbReference type="InterPro" id="IPR000184">
    <property type="entry name" value="Bac_surfAg_D15"/>
</dbReference>
<evidence type="ECO:0000256" key="5">
    <source>
        <dbReference type="ARBA" id="ARBA00023136"/>
    </source>
</evidence>
<comment type="subunit">
    <text evidence="7">Interacts with TamB to form the translocation and assembly module (TAM).</text>
</comment>
<evidence type="ECO:0000256" key="6">
    <source>
        <dbReference type="ARBA" id="ARBA00033063"/>
    </source>
</evidence>
<evidence type="ECO:0000259" key="11">
    <source>
        <dbReference type="Pfam" id="PF17243"/>
    </source>
</evidence>
<dbReference type="EMBL" id="CP024201">
    <property type="protein sequence ID" value="ATQ43406.1"/>
    <property type="molecule type" value="Genomic_DNA"/>
</dbReference>
<dbReference type="PANTHER" id="PTHR12815:SF42">
    <property type="entry name" value="BACTERIAL SURFACE ANTIGEN (D15) DOMAIN-CONTAINING PROTEIN"/>
    <property type="match status" value="1"/>
</dbReference>
<evidence type="ECO:0000256" key="4">
    <source>
        <dbReference type="ARBA" id="ARBA00022452"/>
    </source>
</evidence>
<dbReference type="PANTHER" id="PTHR12815">
    <property type="entry name" value="SORTING AND ASSEMBLY MACHINERY SAMM50 PROTEIN FAMILY MEMBER"/>
    <property type="match status" value="1"/>
</dbReference>
<accession>A0A2D2AZG8</accession>
<dbReference type="KEGG" id="cmb:CSW64_13780"/>
<reference evidence="12 13" key="1">
    <citation type="submission" date="2017-10" db="EMBL/GenBank/DDBJ databases">
        <title>Genome sequence of Caulobacter mirabilis FWC38.</title>
        <authorList>
            <person name="Fiebig A."/>
            <person name="Crosson S."/>
        </authorList>
    </citation>
    <scope>NUCLEOTIDE SEQUENCE [LARGE SCALE GENOMIC DNA]</scope>
    <source>
        <strain evidence="12 13">FWC 38</strain>
    </source>
</reference>
<feature type="domain" description="TamA POTRA" evidence="11">
    <location>
        <begin position="34"/>
        <end position="113"/>
    </location>
</feature>
<feature type="domain" description="Bacterial surface antigen (D15)" evidence="9">
    <location>
        <begin position="306"/>
        <end position="606"/>
    </location>
</feature>
<dbReference type="Proteomes" id="UP000228945">
    <property type="component" value="Chromosome"/>
</dbReference>
<dbReference type="OrthoDB" id="9769707at2"/>
<dbReference type="Pfam" id="PF17243">
    <property type="entry name" value="POTRA_TamA_1"/>
    <property type="match status" value="1"/>
</dbReference>